<keyword evidence="2" id="KW-1133">Transmembrane helix</keyword>
<name>A0A0H4VI90_9SPHN</name>
<dbReference type="Gene3D" id="3.30.70.1070">
    <property type="entry name" value="Sporulation related repeat"/>
    <property type="match status" value="1"/>
</dbReference>
<reference evidence="4 5" key="1">
    <citation type="journal article" date="2015" name="Int. J. Syst. Evol. Microbiol.">
        <title>Erythrobacter atlanticus sp. nov., a bacterium from ocean sediment able to degrade polycyclic aromatic hydrocarbons.</title>
        <authorList>
            <person name="Zhuang L."/>
            <person name="Liu Y."/>
            <person name="Wang L."/>
            <person name="Wang W."/>
            <person name="Shao Z."/>
        </authorList>
    </citation>
    <scope>NUCLEOTIDE SEQUENCE [LARGE SCALE GENOMIC DNA]</scope>
    <source>
        <strain evidence="5">s21-N3</strain>
    </source>
</reference>
<proteinExistence type="predicted"/>
<dbReference type="RefSeq" id="WP_048886189.1">
    <property type="nucleotide sequence ID" value="NZ_CP011310.1"/>
</dbReference>
<keyword evidence="5" id="KW-1185">Reference proteome</keyword>
<sequence>MAYPGNEDDGLELGEELKASDEAEEQLVLADEDESLPWLESDEYEEEGSFDWRLVSYAVIGLLVVGSLLSAIWWFTRDRAAIDVVPDGSTIAAPEGSYKQRPDDPGGMEVAGTGDQAFEVAEGKDTEGRIASNDGGGSDARPSIDRSQGEDSGNSGNAETANAVYVQIGAYGSRADAQTAWSSESTRYSVLSGMRHRIIEGDVSGSTVYRLQVIAGDRASADATCRAIRNAGGACYIR</sequence>
<feature type="region of interest" description="Disordered" evidence="1">
    <location>
        <begin position="121"/>
        <end position="158"/>
    </location>
</feature>
<keyword evidence="2" id="KW-0472">Membrane</keyword>
<dbReference type="STRING" id="1648404.CP97_12310"/>
<dbReference type="GO" id="GO:0042834">
    <property type="term" value="F:peptidoglycan binding"/>
    <property type="evidence" value="ECO:0007669"/>
    <property type="project" value="InterPro"/>
</dbReference>
<dbReference type="KEGG" id="ery:CP97_12310"/>
<evidence type="ECO:0000313" key="4">
    <source>
        <dbReference type="EMBL" id="AKQ42649.1"/>
    </source>
</evidence>
<dbReference type="InterPro" id="IPR007730">
    <property type="entry name" value="SPOR-like_dom"/>
</dbReference>
<dbReference type="OrthoDB" id="7390714at2"/>
<feature type="region of interest" description="Disordered" evidence="1">
    <location>
        <begin position="93"/>
        <end position="112"/>
    </location>
</feature>
<dbReference type="AlphaFoldDB" id="A0A0H4VI90"/>
<dbReference type="EMBL" id="CP011310">
    <property type="protein sequence ID" value="AKQ42649.1"/>
    <property type="molecule type" value="Genomic_DNA"/>
</dbReference>
<organism evidence="4 5">
    <name type="scientific">Aurantiacibacter atlanticus</name>
    <dbReference type="NCBI Taxonomy" id="1648404"/>
    <lineage>
        <taxon>Bacteria</taxon>
        <taxon>Pseudomonadati</taxon>
        <taxon>Pseudomonadota</taxon>
        <taxon>Alphaproteobacteria</taxon>
        <taxon>Sphingomonadales</taxon>
        <taxon>Erythrobacteraceae</taxon>
        <taxon>Aurantiacibacter</taxon>
    </lineage>
</organism>
<evidence type="ECO:0000259" key="3">
    <source>
        <dbReference type="PROSITE" id="PS51724"/>
    </source>
</evidence>
<evidence type="ECO:0000256" key="1">
    <source>
        <dbReference type="SAM" id="MobiDB-lite"/>
    </source>
</evidence>
<dbReference type="PATRIC" id="fig|1648404.4.peg.2562"/>
<evidence type="ECO:0000256" key="2">
    <source>
        <dbReference type="SAM" id="Phobius"/>
    </source>
</evidence>
<feature type="domain" description="SPOR" evidence="3">
    <location>
        <begin position="158"/>
        <end position="238"/>
    </location>
</feature>
<dbReference type="PROSITE" id="PS51724">
    <property type="entry name" value="SPOR"/>
    <property type="match status" value="1"/>
</dbReference>
<gene>
    <name evidence="4" type="ORF">CP97_12310</name>
</gene>
<feature type="transmembrane region" description="Helical" evidence="2">
    <location>
        <begin position="54"/>
        <end position="75"/>
    </location>
</feature>
<reference evidence="5" key="2">
    <citation type="submission" date="2015-04" db="EMBL/GenBank/DDBJ databases">
        <title>The complete genome sequence of Erythrobacter sp. s21-N3.</title>
        <authorList>
            <person name="Zhuang L."/>
            <person name="Liu Y."/>
            <person name="Shao Z."/>
        </authorList>
    </citation>
    <scope>NUCLEOTIDE SEQUENCE [LARGE SCALE GENOMIC DNA]</scope>
    <source>
        <strain evidence="5">s21-N3</strain>
    </source>
</reference>
<dbReference type="InterPro" id="IPR036680">
    <property type="entry name" value="SPOR-like_sf"/>
</dbReference>
<dbReference type="Pfam" id="PF05036">
    <property type="entry name" value="SPOR"/>
    <property type="match status" value="1"/>
</dbReference>
<evidence type="ECO:0000313" key="5">
    <source>
        <dbReference type="Proteomes" id="UP000059113"/>
    </source>
</evidence>
<keyword evidence="2" id="KW-0812">Transmembrane</keyword>
<protein>
    <recommendedName>
        <fullName evidence="3">SPOR domain-containing protein</fullName>
    </recommendedName>
</protein>
<dbReference type="Proteomes" id="UP000059113">
    <property type="component" value="Chromosome"/>
</dbReference>
<accession>A0A0H4VI90</accession>